<comment type="caution">
    <text evidence="1">The sequence shown here is derived from an EMBL/GenBank/DDBJ whole genome shotgun (WGS) entry which is preliminary data.</text>
</comment>
<sequence length="41" mass="4707">STRLSQDACRGTLILQCLLSSVNNREPFYSPQKGFIQELRH</sequence>
<gene>
    <name evidence="1" type="ORF">GBAR_LOCUS28935</name>
</gene>
<dbReference type="AlphaFoldDB" id="A0AA35TR18"/>
<evidence type="ECO:0000313" key="2">
    <source>
        <dbReference type="Proteomes" id="UP001174909"/>
    </source>
</evidence>
<keyword evidence="2" id="KW-1185">Reference proteome</keyword>
<name>A0AA35TR18_GEOBA</name>
<dbReference type="Proteomes" id="UP001174909">
    <property type="component" value="Unassembled WGS sequence"/>
</dbReference>
<accession>A0AA35TR18</accession>
<proteinExistence type="predicted"/>
<protein>
    <submittedName>
        <fullName evidence="1">Uncharacterized protein</fullName>
    </submittedName>
</protein>
<reference evidence="1" key="1">
    <citation type="submission" date="2023-03" db="EMBL/GenBank/DDBJ databases">
        <authorList>
            <person name="Steffen K."/>
            <person name="Cardenas P."/>
        </authorList>
    </citation>
    <scope>NUCLEOTIDE SEQUENCE</scope>
</reference>
<dbReference type="EMBL" id="CASHTH010004048">
    <property type="protein sequence ID" value="CAI8052880.1"/>
    <property type="molecule type" value="Genomic_DNA"/>
</dbReference>
<evidence type="ECO:0000313" key="1">
    <source>
        <dbReference type="EMBL" id="CAI8052880.1"/>
    </source>
</evidence>
<organism evidence="1 2">
    <name type="scientific">Geodia barretti</name>
    <name type="common">Barrett's horny sponge</name>
    <dbReference type="NCBI Taxonomy" id="519541"/>
    <lineage>
        <taxon>Eukaryota</taxon>
        <taxon>Metazoa</taxon>
        <taxon>Porifera</taxon>
        <taxon>Demospongiae</taxon>
        <taxon>Heteroscleromorpha</taxon>
        <taxon>Tetractinellida</taxon>
        <taxon>Astrophorina</taxon>
        <taxon>Geodiidae</taxon>
        <taxon>Geodia</taxon>
    </lineage>
</organism>
<feature type="non-terminal residue" evidence="1">
    <location>
        <position position="41"/>
    </location>
</feature>